<dbReference type="EMBL" id="JAACNO010001149">
    <property type="protein sequence ID" value="KAF4142807.1"/>
    <property type="molecule type" value="Genomic_DNA"/>
</dbReference>
<dbReference type="Proteomes" id="UP000704712">
    <property type="component" value="Unassembled WGS sequence"/>
</dbReference>
<accession>A0A8S9UT11</accession>
<gene>
    <name evidence="2" type="ORF">GN958_ATG08035</name>
</gene>
<proteinExistence type="predicted"/>
<evidence type="ECO:0000313" key="3">
    <source>
        <dbReference type="Proteomes" id="UP000704712"/>
    </source>
</evidence>
<protein>
    <submittedName>
        <fullName evidence="2">Uncharacterized protein</fullName>
    </submittedName>
</protein>
<evidence type="ECO:0000256" key="1">
    <source>
        <dbReference type="SAM" id="MobiDB-lite"/>
    </source>
</evidence>
<comment type="caution">
    <text evidence="2">The sequence shown here is derived from an EMBL/GenBank/DDBJ whole genome shotgun (WGS) entry which is preliminary data.</text>
</comment>
<name>A0A8S9UT11_PHYIN</name>
<reference evidence="2" key="1">
    <citation type="submission" date="2020-03" db="EMBL/GenBank/DDBJ databases">
        <title>Hybrid Assembly of Korean Phytophthora infestans isolates.</title>
        <authorList>
            <person name="Prokchorchik M."/>
            <person name="Lee Y."/>
            <person name="Seo J."/>
            <person name="Cho J.-H."/>
            <person name="Park Y.-E."/>
            <person name="Jang D.-C."/>
            <person name="Im J.-S."/>
            <person name="Choi J.-G."/>
            <person name="Park H.-J."/>
            <person name="Lee G.-B."/>
            <person name="Lee Y.-G."/>
            <person name="Hong S.-Y."/>
            <person name="Cho K."/>
            <person name="Sohn K.H."/>
        </authorList>
    </citation>
    <scope>NUCLEOTIDE SEQUENCE</scope>
    <source>
        <strain evidence="2">KR_2_A2</strain>
    </source>
</reference>
<sequence length="203" mass="22808">MEKNADMAILLVVYPFVRQFMRGLTKKKATKIYREKACVVQDRVVVFYYGMCRIKEVLILKRKDVSPREYRPSGVDPNEVIEYGTYALFNCKNAVAEGRTYNAHQVAKDEQTINAYVHMCNCVDYASLRKGHLWGDDDFVFPALKGISKKVLKTKTQLPAVKGCPSAGERRRLAKYSSPWSTASFGVPTGKESGPPGMSPTPD</sequence>
<organism evidence="2 3">
    <name type="scientific">Phytophthora infestans</name>
    <name type="common">Potato late blight agent</name>
    <name type="synonym">Botrytis infestans</name>
    <dbReference type="NCBI Taxonomy" id="4787"/>
    <lineage>
        <taxon>Eukaryota</taxon>
        <taxon>Sar</taxon>
        <taxon>Stramenopiles</taxon>
        <taxon>Oomycota</taxon>
        <taxon>Peronosporomycetes</taxon>
        <taxon>Peronosporales</taxon>
        <taxon>Peronosporaceae</taxon>
        <taxon>Phytophthora</taxon>
    </lineage>
</organism>
<dbReference type="AlphaFoldDB" id="A0A8S9UT11"/>
<feature type="region of interest" description="Disordered" evidence="1">
    <location>
        <begin position="163"/>
        <end position="203"/>
    </location>
</feature>
<evidence type="ECO:0000313" key="2">
    <source>
        <dbReference type="EMBL" id="KAF4142807.1"/>
    </source>
</evidence>